<organism evidence="1 2">
    <name type="scientific">Bursaphelenchus okinawaensis</name>
    <dbReference type="NCBI Taxonomy" id="465554"/>
    <lineage>
        <taxon>Eukaryota</taxon>
        <taxon>Metazoa</taxon>
        <taxon>Ecdysozoa</taxon>
        <taxon>Nematoda</taxon>
        <taxon>Chromadorea</taxon>
        <taxon>Rhabditida</taxon>
        <taxon>Tylenchina</taxon>
        <taxon>Tylenchomorpha</taxon>
        <taxon>Aphelenchoidea</taxon>
        <taxon>Aphelenchoididae</taxon>
        <taxon>Bursaphelenchus</taxon>
    </lineage>
</organism>
<dbReference type="EMBL" id="CAJFCW020000001">
    <property type="protein sequence ID" value="CAG9084440.1"/>
    <property type="molecule type" value="Genomic_DNA"/>
</dbReference>
<reference evidence="1" key="1">
    <citation type="submission" date="2020-09" db="EMBL/GenBank/DDBJ databases">
        <authorList>
            <person name="Kikuchi T."/>
        </authorList>
    </citation>
    <scope>NUCLEOTIDE SEQUENCE</scope>
    <source>
        <strain evidence="1">SH1</strain>
    </source>
</reference>
<gene>
    <name evidence="1" type="ORF">BOKJ2_LOCUS1810</name>
</gene>
<protein>
    <submittedName>
        <fullName evidence="1">Uncharacterized protein</fullName>
    </submittedName>
</protein>
<accession>A0A811JV36</accession>
<dbReference type="AlphaFoldDB" id="A0A811JV36"/>
<comment type="caution">
    <text evidence="1">The sequence shown here is derived from an EMBL/GenBank/DDBJ whole genome shotgun (WGS) entry which is preliminary data.</text>
</comment>
<proteinExistence type="predicted"/>
<dbReference type="EMBL" id="CAJFDH010000001">
    <property type="protein sequence ID" value="CAD5207126.1"/>
    <property type="molecule type" value="Genomic_DNA"/>
</dbReference>
<evidence type="ECO:0000313" key="1">
    <source>
        <dbReference type="EMBL" id="CAD5207126.1"/>
    </source>
</evidence>
<name>A0A811JV36_9BILA</name>
<evidence type="ECO:0000313" key="2">
    <source>
        <dbReference type="Proteomes" id="UP000614601"/>
    </source>
</evidence>
<dbReference type="Proteomes" id="UP000783686">
    <property type="component" value="Unassembled WGS sequence"/>
</dbReference>
<sequence>MFTGSPAAKRARLDYAKSNELSDNCKDYFCKYFVLPNSSHIRLPNLVKFRNVSKSTIACIRRTNSRSDADDKRLQFPQSHKSKTVESLNFHLFSDVNVHSWQKIFRNLKKCSNATANITTQRGTPNVFVRYCLEQLAPMLNGALLNSSRVLHNLRTTRPFHLAVMMRPYQNYLAPLFNTTAYAIICSNLRIESFCGQQDLPVSVNCKQFQCTVNLKEGYNQRVYDDAIEKVKHSMPNLKDFLIESLISRTELEKYNENCKQVVEHFLNASVPTILKIIIHEPMDHYTLKAVLRRTFKNEPGFVSYCFYALNNQ</sequence>
<keyword evidence="2" id="KW-1185">Reference proteome</keyword>
<dbReference type="Proteomes" id="UP000614601">
    <property type="component" value="Unassembled WGS sequence"/>
</dbReference>